<reference evidence="1" key="1">
    <citation type="submission" date="2018-05" db="EMBL/GenBank/DDBJ databases">
        <authorList>
            <person name="Lanie J.A."/>
            <person name="Ng W.-L."/>
            <person name="Kazmierczak K.M."/>
            <person name="Andrzejewski T.M."/>
            <person name="Davidsen T.M."/>
            <person name="Wayne K.J."/>
            <person name="Tettelin H."/>
            <person name="Glass J.I."/>
            <person name="Rusch D."/>
            <person name="Podicherti R."/>
            <person name="Tsui H.-C.T."/>
            <person name="Winkler M.E."/>
        </authorList>
    </citation>
    <scope>NUCLEOTIDE SEQUENCE</scope>
</reference>
<evidence type="ECO:0008006" key="2">
    <source>
        <dbReference type="Google" id="ProtNLM"/>
    </source>
</evidence>
<dbReference type="Gene3D" id="3.40.50.150">
    <property type="entry name" value="Vaccinia Virus protein VP39"/>
    <property type="match status" value="1"/>
</dbReference>
<protein>
    <recommendedName>
        <fullName evidence="2">Methyltransferase type 11 domain-containing protein</fullName>
    </recommendedName>
</protein>
<dbReference type="AlphaFoldDB" id="A0A382KQ79"/>
<name>A0A382KQ79_9ZZZZ</name>
<accession>A0A382KQ79</accession>
<dbReference type="EMBL" id="UINC01082028">
    <property type="protein sequence ID" value="SVC26426.1"/>
    <property type="molecule type" value="Genomic_DNA"/>
</dbReference>
<gene>
    <name evidence="1" type="ORF">METZ01_LOCUS279280</name>
</gene>
<proteinExistence type="predicted"/>
<dbReference type="InterPro" id="IPR029063">
    <property type="entry name" value="SAM-dependent_MTases_sf"/>
</dbReference>
<sequence>MDGYDSETYGETMAEVYDEWYGTDGGIALTQIGSPGEVVDRVTTLAGPTGTVLELGVGTGR</sequence>
<evidence type="ECO:0000313" key="1">
    <source>
        <dbReference type="EMBL" id="SVC26426.1"/>
    </source>
</evidence>
<organism evidence="1">
    <name type="scientific">marine metagenome</name>
    <dbReference type="NCBI Taxonomy" id="408172"/>
    <lineage>
        <taxon>unclassified sequences</taxon>
        <taxon>metagenomes</taxon>
        <taxon>ecological metagenomes</taxon>
    </lineage>
</organism>
<feature type="non-terminal residue" evidence="1">
    <location>
        <position position="61"/>
    </location>
</feature>